<evidence type="ECO:0000313" key="2">
    <source>
        <dbReference type="Proteomes" id="UP000821853"/>
    </source>
</evidence>
<sequence length="110" mass="12810">MLDAAHAATHELETGESIGMIDSHLVSLWRKKKELEGRVKSKKLDRNMRKRIAALNKEIKEYSLELTRVNLGNICDQMNVGMGNAKTWNIHRYLLDQARLHPKRDRDYKP</sequence>
<dbReference type="OrthoDB" id="6515678at2759"/>
<accession>A0A9J6H761</accession>
<proteinExistence type="predicted"/>
<comment type="caution">
    <text evidence="1">The sequence shown here is derived from an EMBL/GenBank/DDBJ whole genome shotgun (WGS) entry which is preliminary data.</text>
</comment>
<keyword evidence="2" id="KW-1185">Reference proteome</keyword>
<reference evidence="1 2" key="1">
    <citation type="journal article" date="2020" name="Cell">
        <title>Large-Scale Comparative Analyses of Tick Genomes Elucidate Their Genetic Diversity and Vector Capacities.</title>
        <authorList>
            <consortium name="Tick Genome and Microbiome Consortium (TIGMIC)"/>
            <person name="Jia N."/>
            <person name="Wang J."/>
            <person name="Shi W."/>
            <person name="Du L."/>
            <person name="Sun Y."/>
            <person name="Zhan W."/>
            <person name="Jiang J.F."/>
            <person name="Wang Q."/>
            <person name="Zhang B."/>
            <person name="Ji P."/>
            <person name="Bell-Sakyi L."/>
            <person name="Cui X.M."/>
            <person name="Yuan T.T."/>
            <person name="Jiang B.G."/>
            <person name="Yang W.F."/>
            <person name="Lam T.T."/>
            <person name="Chang Q.C."/>
            <person name="Ding S.J."/>
            <person name="Wang X.J."/>
            <person name="Zhu J.G."/>
            <person name="Ruan X.D."/>
            <person name="Zhao L."/>
            <person name="Wei J.T."/>
            <person name="Ye R.Z."/>
            <person name="Que T.C."/>
            <person name="Du C.H."/>
            <person name="Zhou Y.H."/>
            <person name="Cheng J.X."/>
            <person name="Dai P.F."/>
            <person name="Guo W.B."/>
            <person name="Han X.H."/>
            <person name="Huang E.J."/>
            <person name="Li L.F."/>
            <person name="Wei W."/>
            <person name="Gao Y.C."/>
            <person name="Liu J.Z."/>
            <person name="Shao H.Z."/>
            <person name="Wang X."/>
            <person name="Wang C.C."/>
            <person name="Yang T.C."/>
            <person name="Huo Q.B."/>
            <person name="Li W."/>
            <person name="Chen H.Y."/>
            <person name="Chen S.E."/>
            <person name="Zhou L.G."/>
            <person name="Ni X.B."/>
            <person name="Tian J.H."/>
            <person name="Sheng Y."/>
            <person name="Liu T."/>
            <person name="Pan Y.S."/>
            <person name="Xia L.Y."/>
            <person name="Li J."/>
            <person name="Zhao F."/>
            <person name="Cao W.C."/>
        </authorList>
    </citation>
    <scope>NUCLEOTIDE SEQUENCE [LARGE SCALE GENOMIC DNA]</scope>
    <source>
        <strain evidence="1">HaeL-2018</strain>
    </source>
</reference>
<dbReference type="Proteomes" id="UP000821853">
    <property type="component" value="Chromosome 9"/>
</dbReference>
<evidence type="ECO:0000313" key="1">
    <source>
        <dbReference type="EMBL" id="KAH9382572.1"/>
    </source>
</evidence>
<protein>
    <submittedName>
        <fullName evidence="1">Uncharacterized protein</fullName>
    </submittedName>
</protein>
<dbReference type="VEuPathDB" id="VectorBase:HLOH_056468"/>
<gene>
    <name evidence="1" type="ORF">HPB48_011998</name>
</gene>
<dbReference type="EMBL" id="JABSTR010000011">
    <property type="protein sequence ID" value="KAH9382572.1"/>
    <property type="molecule type" value="Genomic_DNA"/>
</dbReference>
<organism evidence="1 2">
    <name type="scientific">Haemaphysalis longicornis</name>
    <name type="common">Bush tick</name>
    <dbReference type="NCBI Taxonomy" id="44386"/>
    <lineage>
        <taxon>Eukaryota</taxon>
        <taxon>Metazoa</taxon>
        <taxon>Ecdysozoa</taxon>
        <taxon>Arthropoda</taxon>
        <taxon>Chelicerata</taxon>
        <taxon>Arachnida</taxon>
        <taxon>Acari</taxon>
        <taxon>Parasitiformes</taxon>
        <taxon>Ixodida</taxon>
        <taxon>Ixodoidea</taxon>
        <taxon>Ixodidae</taxon>
        <taxon>Haemaphysalinae</taxon>
        <taxon>Haemaphysalis</taxon>
    </lineage>
</organism>
<name>A0A9J6H761_HAELO</name>
<dbReference type="AlphaFoldDB" id="A0A9J6H761"/>